<dbReference type="Gene3D" id="1.10.287.3510">
    <property type="match status" value="1"/>
</dbReference>
<dbReference type="GO" id="GO:0008137">
    <property type="term" value="F:NADH dehydrogenase (ubiquinone) activity"/>
    <property type="evidence" value="ECO:0007669"/>
    <property type="project" value="UniProtKB-EC"/>
</dbReference>
<evidence type="ECO:0000256" key="7">
    <source>
        <dbReference type="ARBA" id="ARBA00023027"/>
    </source>
</evidence>
<feature type="transmembrane region" description="Helical" evidence="11">
    <location>
        <begin position="55"/>
        <end position="80"/>
    </location>
</feature>
<dbReference type="EMBL" id="KF385868">
    <property type="protein sequence ID" value="AHA52472.1"/>
    <property type="molecule type" value="Genomic_DNA"/>
</dbReference>
<dbReference type="AlphaFoldDB" id="A0A0A6ZLP2"/>
<organism evidence="12">
    <name type="scientific">Therophilus festivus</name>
    <dbReference type="NCBI Taxonomy" id="1421599"/>
    <lineage>
        <taxon>Eukaryota</taxon>
        <taxon>Metazoa</taxon>
        <taxon>Ecdysozoa</taxon>
        <taxon>Arthropoda</taxon>
        <taxon>Hexapoda</taxon>
        <taxon>Insecta</taxon>
        <taxon>Pterygota</taxon>
        <taxon>Neoptera</taxon>
        <taxon>Endopterygota</taxon>
        <taxon>Hymenoptera</taxon>
        <taxon>Apocrita</taxon>
        <taxon>Ichneumonoidea</taxon>
        <taxon>Braconidae</taxon>
        <taxon>Agathidinae</taxon>
        <taxon>Therophilus</taxon>
    </lineage>
</organism>
<keyword evidence="5" id="KW-1278">Translocase</keyword>
<evidence type="ECO:0000256" key="4">
    <source>
        <dbReference type="ARBA" id="ARBA00022692"/>
    </source>
</evidence>
<proteinExistence type="inferred from homology"/>
<dbReference type="InterPro" id="IPR039428">
    <property type="entry name" value="NUOK/Mnh_C1-like"/>
</dbReference>
<evidence type="ECO:0000256" key="3">
    <source>
        <dbReference type="ARBA" id="ARBA00016612"/>
    </source>
</evidence>
<evidence type="ECO:0000256" key="2">
    <source>
        <dbReference type="ARBA" id="ARBA00010519"/>
    </source>
</evidence>
<name>A0A0A6ZLP2_9HYME</name>
<feature type="transmembrane region" description="Helical" evidence="11">
    <location>
        <begin position="30"/>
        <end position="49"/>
    </location>
</feature>
<evidence type="ECO:0000313" key="12">
    <source>
        <dbReference type="EMBL" id="AHA52472.1"/>
    </source>
</evidence>
<comment type="similarity">
    <text evidence="2">Belongs to the complex I subunit 4L family.</text>
</comment>
<accession>A0A0A6ZLP2</accession>
<dbReference type="Pfam" id="PF00420">
    <property type="entry name" value="Oxidored_q2"/>
    <property type="match status" value="1"/>
</dbReference>
<dbReference type="GO" id="GO:0016020">
    <property type="term" value="C:membrane"/>
    <property type="evidence" value="ECO:0007669"/>
    <property type="project" value="UniProtKB-SubCell"/>
</dbReference>
<gene>
    <name evidence="12" type="primary">ND4L</name>
</gene>
<evidence type="ECO:0000256" key="6">
    <source>
        <dbReference type="ARBA" id="ARBA00022989"/>
    </source>
</evidence>
<sequence length="96" mass="11756">MYMNFYFNFMLCIFSILIFTLFYKHILLTLISLEFIMINLMMIIYYILLNFNMNMIFIFIFFTISVCESVIGLSLLILLIRYMGNDYMKIMNLMKW</sequence>
<keyword evidence="7" id="KW-0520">NAD</keyword>
<evidence type="ECO:0000256" key="5">
    <source>
        <dbReference type="ARBA" id="ARBA00022967"/>
    </source>
</evidence>
<evidence type="ECO:0000256" key="8">
    <source>
        <dbReference type="ARBA" id="ARBA00023136"/>
    </source>
</evidence>
<comment type="subcellular location">
    <subcellularLocation>
        <location evidence="1">Membrane</location>
        <topology evidence="1">Multi-pass membrane protein</topology>
    </subcellularLocation>
</comment>
<evidence type="ECO:0000256" key="9">
    <source>
        <dbReference type="ARBA" id="ARBA00031586"/>
    </source>
</evidence>
<evidence type="ECO:0000256" key="1">
    <source>
        <dbReference type="ARBA" id="ARBA00004141"/>
    </source>
</evidence>
<geneLocation type="mitochondrion" evidence="12"/>
<feature type="transmembrane region" description="Helical" evidence="11">
    <location>
        <begin position="6"/>
        <end position="23"/>
    </location>
</feature>
<keyword evidence="4 11" id="KW-0812">Transmembrane</keyword>
<comment type="catalytic activity">
    <reaction evidence="10">
        <text>a ubiquinone + NADH + 5 H(+)(in) = a ubiquinol + NAD(+) + 4 H(+)(out)</text>
        <dbReference type="Rhea" id="RHEA:29091"/>
        <dbReference type="Rhea" id="RHEA-COMP:9565"/>
        <dbReference type="Rhea" id="RHEA-COMP:9566"/>
        <dbReference type="ChEBI" id="CHEBI:15378"/>
        <dbReference type="ChEBI" id="CHEBI:16389"/>
        <dbReference type="ChEBI" id="CHEBI:17976"/>
        <dbReference type="ChEBI" id="CHEBI:57540"/>
        <dbReference type="ChEBI" id="CHEBI:57945"/>
        <dbReference type="EC" id="7.1.1.2"/>
    </reaction>
</comment>
<reference evidence="12" key="1">
    <citation type="submission" date="2013-07" db="EMBL/GenBank/DDBJ databases">
        <title>The comparative mitochondrial genomes from Braconidae subfamilies and the phylogeny of the Hymenoptera.</title>
        <authorList>
            <person name="Li Q."/>
            <person name="Wei S.J."/>
            <person name="Chen X.X."/>
        </authorList>
    </citation>
    <scope>NUCLEOTIDE SEQUENCE</scope>
</reference>
<evidence type="ECO:0000256" key="11">
    <source>
        <dbReference type="SAM" id="Phobius"/>
    </source>
</evidence>
<keyword evidence="8 11" id="KW-0472">Membrane</keyword>
<protein>
    <recommendedName>
        <fullName evidence="3">NADH-ubiquinone oxidoreductase chain 4L</fullName>
    </recommendedName>
    <alternativeName>
        <fullName evidence="9">NADH dehydrogenase subunit 4L</fullName>
    </alternativeName>
</protein>
<evidence type="ECO:0000256" key="10">
    <source>
        <dbReference type="ARBA" id="ARBA00049551"/>
    </source>
</evidence>
<keyword evidence="6 11" id="KW-1133">Transmembrane helix</keyword>
<keyword evidence="12" id="KW-0496">Mitochondrion</keyword>